<dbReference type="Pfam" id="PF03437">
    <property type="entry name" value="BtpA"/>
    <property type="match status" value="1"/>
</dbReference>
<gene>
    <name evidence="2" type="ORF">BIP78_1495</name>
</gene>
<evidence type="ECO:0000313" key="3">
    <source>
        <dbReference type="Proteomes" id="UP000287233"/>
    </source>
</evidence>
<comment type="similarity">
    <text evidence="1">Belongs to the BtpA family.</text>
</comment>
<dbReference type="NCBIfam" id="TIGR00259">
    <property type="entry name" value="thylakoid_BtpA"/>
    <property type="match status" value="1"/>
</dbReference>
<dbReference type="AlphaFoldDB" id="A0A410FWC4"/>
<protein>
    <recommendedName>
        <fullName evidence="4">Photosystem I biogenesis protein BtpA</fullName>
    </recommendedName>
</protein>
<dbReference type="PANTHER" id="PTHR21381">
    <property type="entry name" value="ZGC:162297"/>
    <property type="match status" value="1"/>
</dbReference>
<evidence type="ECO:0000313" key="2">
    <source>
        <dbReference type="EMBL" id="QAA77261.1"/>
    </source>
</evidence>
<proteinExistence type="inferred from homology"/>
<evidence type="ECO:0008006" key="4">
    <source>
        <dbReference type="Google" id="ProtNLM"/>
    </source>
</evidence>
<dbReference type="InterPro" id="IPR011060">
    <property type="entry name" value="RibuloseP-bd_barrel"/>
</dbReference>
<dbReference type="PIRSF" id="PIRSF005956">
    <property type="entry name" value="BtpA"/>
    <property type="match status" value="1"/>
</dbReference>
<dbReference type="Proteomes" id="UP000287233">
    <property type="component" value="Chromosome"/>
</dbReference>
<accession>A0A410FWC4</accession>
<dbReference type="InterPro" id="IPR005137">
    <property type="entry name" value="BtpA"/>
</dbReference>
<dbReference type="EMBL" id="CP034928">
    <property type="protein sequence ID" value="QAA77261.1"/>
    <property type="molecule type" value="Genomic_DNA"/>
</dbReference>
<dbReference type="KEGG" id="bih:BIP78_1495"/>
<dbReference type="PANTHER" id="PTHR21381:SF3">
    <property type="entry name" value="SGC REGION PROTEIN SGCQ-RELATED"/>
    <property type="match status" value="1"/>
</dbReference>
<dbReference type="SUPFAM" id="SSF51366">
    <property type="entry name" value="Ribulose-phoshate binding barrel"/>
    <property type="match status" value="1"/>
</dbReference>
<organism evidence="2 3">
    <name type="scientific">Bipolaricaulis sibiricus</name>
    <dbReference type="NCBI Taxonomy" id="2501609"/>
    <lineage>
        <taxon>Bacteria</taxon>
        <taxon>Candidatus Bipolaricaulota</taxon>
        <taxon>Candidatus Bipolaricaulia</taxon>
        <taxon>Candidatus Bipolaricaulales</taxon>
        <taxon>Candidatus Bipolaricaulaceae</taxon>
        <taxon>Candidatus Bipolaricaulis</taxon>
    </lineage>
</organism>
<name>A0A410FWC4_BIPS1</name>
<sequence>MGLPWHPSSRPLIGVIHLPPLPGTPRGSLEGLDPVLARSQADLGALEAGGADGAIVENFGDAPFRKKADPATVAALAIVVRDLVRRARIPLGVNVLRSDGVAAMAIASLAGASFIRVNVFAGTAFTDQGIIEGEAREILELRRALGGDVAVLADVHVKHAVHFETLAQAARDAARNGPDALIVTGGATGDPAVPADIRVAKDASGLPVFVGSGVGADRIGLYPHADGFIVGTALKVDGRVGNPVDPPRVRALVKARDRLLG</sequence>
<dbReference type="CDD" id="cd04722">
    <property type="entry name" value="TIM_phosphate_binding"/>
    <property type="match status" value="1"/>
</dbReference>
<reference evidence="3" key="1">
    <citation type="submission" date="2018-12" db="EMBL/GenBank/DDBJ databases">
        <title>Complete genome sequence of an uncultured bacterium of the candidate phylum Bipolaricaulota.</title>
        <authorList>
            <person name="Kadnikov V.V."/>
            <person name="Mardanov A.V."/>
            <person name="Beletsky A.V."/>
            <person name="Frank Y.A."/>
            <person name="Karnachuk O.V."/>
            <person name="Ravin N.V."/>
        </authorList>
    </citation>
    <scope>NUCLEOTIDE SEQUENCE [LARGE SCALE GENOMIC DNA]</scope>
</reference>
<evidence type="ECO:0000256" key="1">
    <source>
        <dbReference type="ARBA" id="ARBA00006007"/>
    </source>
</evidence>